<feature type="region of interest" description="Disordered" evidence="1">
    <location>
        <begin position="78"/>
        <end position="152"/>
    </location>
</feature>
<keyword evidence="4" id="KW-1185">Reference proteome</keyword>
<proteinExistence type="predicted"/>
<gene>
    <name evidence="3" type="ORF">F4553_006432</name>
</gene>
<name>A0A841BZS7_9ACTN</name>
<evidence type="ECO:0000313" key="4">
    <source>
        <dbReference type="Proteomes" id="UP000587527"/>
    </source>
</evidence>
<dbReference type="EMBL" id="JACHMN010000003">
    <property type="protein sequence ID" value="MBB5872998.1"/>
    <property type="molecule type" value="Genomic_DNA"/>
</dbReference>
<dbReference type="Proteomes" id="UP000587527">
    <property type="component" value="Unassembled WGS sequence"/>
</dbReference>
<accession>A0A841BZS7</accession>
<dbReference type="AlphaFoldDB" id="A0A841BZS7"/>
<protein>
    <recommendedName>
        <fullName evidence="2">DUF4873 domain-containing protein</fullName>
    </recommendedName>
</protein>
<dbReference type="Pfam" id="PF16170">
    <property type="entry name" value="DUF4873"/>
    <property type="match status" value="1"/>
</dbReference>
<organism evidence="3 4">
    <name type="scientific">Allocatelliglobosispora scoriae</name>
    <dbReference type="NCBI Taxonomy" id="643052"/>
    <lineage>
        <taxon>Bacteria</taxon>
        <taxon>Bacillati</taxon>
        <taxon>Actinomycetota</taxon>
        <taxon>Actinomycetes</taxon>
        <taxon>Micromonosporales</taxon>
        <taxon>Micromonosporaceae</taxon>
        <taxon>Allocatelliglobosispora</taxon>
    </lineage>
</organism>
<dbReference type="RefSeq" id="WP_184843481.1">
    <property type="nucleotide sequence ID" value="NZ_JACHMN010000003.1"/>
</dbReference>
<comment type="caution">
    <text evidence="3">The sequence shown here is derived from an EMBL/GenBank/DDBJ whole genome shotgun (WGS) entry which is preliminary data.</text>
</comment>
<feature type="domain" description="DUF4873" evidence="2">
    <location>
        <begin position="4"/>
        <end position="93"/>
    </location>
</feature>
<evidence type="ECO:0000256" key="1">
    <source>
        <dbReference type="SAM" id="MobiDB-lite"/>
    </source>
</evidence>
<evidence type="ECO:0000259" key="2">
    <source>
        <dbReference type="Pfam" id="PF16170"/>
    </source>
</evidence>
<sequence>MTPDGYAGPALLHTADLVHPVEVRLSGRVEPVDGRFHWGGRIDTDTATAELVRAGARGVALSIADGTPVPVRLAEVDPWGGVRLTATGPPPWTAPSPRDSTNSSRVGANGDDAHSTNSSRVGAIEGDAHGTNSSRVAQILGDGSDGSGSDRD</sequence>
<reference evidence="3 4" key="1">
    <citation type="submission" date="2020-08" db="EMBL/GenBank/DDBJ databases">
        <title>Sequencing the genomes of 1000 actinobacteria strains.</title>
        <authorList>
            <person name="Klenk H.-P."/>
        </authorList>
    </citation>
    <scope>NUCLEOTIDE SEQUENCE [LARGE SCALE GENOMIC DNA]</scope>
    <source>
        <strain evidence="3 4">DSM 45362</strain>
    </source>
</reference>
<dbReference type="InterPro" id="IPR032371">
    <property type="entry name" value="DUF4873"/>
</dbReference>
<evidence type="ECO:0000313" key="3">
    <source>
        <dbReference type="EMBL" id="MBB5872998.1"/>
    </source>
</evidence>